<dbReference type="EMBL" id="CZBO01000002">
    <property type="protein sequence ID" value="CUQ00554.1"/>
    <property type="molecule type" value="Genomic_DNA"/>
</dbReference>
<name>A0A174SRZ4_9CLOT</name>
<dbReference type="Gene3D" id="3.10.490.10">
    <property type="entry name" value="Gamma-glutamyl cyclotransferase-like"/>
    <property type="match status" value="1"/>
</dbReference>
<dbReference type="Pfam" id="PF06094">
    <property type="entry name" value="GGACT"/>
    <property type="match status" value="1"/>
</dbReference>
<gene>
    <name evidence="2" type="ORF">ERS852568_01528</name>
</gene>
<sequence length="135" mass="15644">MLIVEKVFVYGSLRSGMFNYDKLLQGKVKEFKTGTIKGELFHIENKGYPAVIDGNENIVGELMDLKNFNSTLENLDELENYKPNDNNSEYLREIVEVSLEDGSKEKAYFYKYNNKSINNKDDILTKVNTGDWLKR</sequence>
<dbReference type="SUPFAM" id="SSF110857">
    <property type="entry name" value="Gamma-glutamyl cyclotransferase-like"/>
    <property type="match status" value="1"/>
</dbReference>
<organism evidence="2 3">
    <name type="scientific">Clostridium baratii</name>
    <dbReference type="NCBI Taxonomy" id="1561"/>
    <lineage>
        <taxon>Bacteria</taxon>
        <taxon>Bacillati</taxon>
        <taxon>Bacillota</taxon>
        <taxon>Clostridia</taxon>
        <taxon>Eubacteriales</taxon>
        <taxon>Clostridiaceae</taxon>
        <taxon>Clostridium</taxon>
    </lineage>
</organism>
<evidence type="ECO:0000313" key="3">
    <source>
        <dbReference type="Proteomes" id="UP000095563"/>
    </source>
</evidence>
<dbReference type="InterPro" id="IPR036568">
    <property type="entry name" value="GGCT-like_sf"/>
</dbReference>
<dbReference type="InterPro" id="IPR013024">
    <property type="entry name" value="GGCT-like"/>
</dbReference>
<proteinExistence type="predicted"/>
<dbReference type="RefSeq" id="WP_242852398.1">
    <property type="nucleotide sequence ID" value="NZ_CZBO01000002.1"/>
</dbReference>
<accession>A0A174SRZ4</accession>
<evidence type="ECO:0000313" key="2">
    <source>
        <dbReference type="EMBL" id="CUQ00554.1"/>
    </source>
</evidence>
<reference evidence="2 3" key="1">
    <citation type="submission" date="2015-09" db="EMBL/GenBank/DDBJ databases">
        <authorList>
            <consortium name="Pathogen Informatics"/>
        </authorList>
    </citation>
    <scope>NUCLEOTIDE SEQUENCE [LARGE SCALE GENOMIC DNA]</scope>
    <source>
        <strain evidence="2 3">2789STDY5834956</strain>
    </source>
</reference>
<dbReference type="Proteomes" id="UP000095563">
    <property type="component" value="Unassembled WGS sequence"/>
</dbReference>
<dbReference type="CDD" id="cd06661">
    <property type="entry name" value="GGCT_like"/>
    <property type="match status" value="1"/>
</dbReference>
<dbReference type="AlphaFoldDB" id="A0A174SRZ4"/>
<feature type="domain" description="Gamma-glutamylcyclotransferase AIG2-like" evidence="1">
    <location>
        <begin position="7"/>
        <end position="133"/>
    </location>
</feature>
<protein>
    <submittedName>
        <fullName evidence="2">AIG2 family protein</fullName>
    </submittedName>
</protein>
<dbReference type="InterPro" id="IPR009288">
    <property type="entry name" value="AIG2-like_dom"/>
</dbReference>
<evidence type="ECO:0000259" key="1">
    <source>
        <dbReference type="Pfam" id="PF06094"/>
    </source>
</evidence>